<sequence length="93" mass="10436">MVRMLALALAVAFAAPATTVDAATNKFLKRSSQFDTCWMRAHDRALEKGADARKAARKADSRCKKQGLRMLKEGGSKYSLKDRRKALRRSSEY</sequence>
<dbReference type="AlphaFoldDB" id="A0A7X0KKY1"/>
<feature type="signal peptide" evidence="1">
    <location>
        <begin position="1"/>
        <end position="22"/>
    </location>
</feature>
<comment type="caution">
    <text evidence="2">The sequence shown here is derived from an EMBL/GenBank/DDBJ whole genome shotgun (WGS) entry which is preliminary data.</text>
</comment>
<protein>
    <submittedName>
        <fullName evidence="2">Uncharacterized protein</fullName>
    </submittedName>
</protein>
<dbReference type="RefSeq" id="WP_184699475.1">
    <property type="nucleotide sequence ID" value="NZ_BAABEG010000001.1"/>
</dbReference>
<keyword evidence="1" id="KW-0732">Signal</keyword>
<proteinExistence type="predicted"/>
<evidence type="ECO:0000313" key="2">
    <source>
        <dbReference type="EMBL" id="MBB6354466.1"/>
    </source>
</evidence>
<dbReference type="Proteomes" id="UP000536262">
    <property type="component" value="Unassembled WGS sequence"/>
</dbReference>
<keyword evidence="3" id="KW-1185">Reference proteome</keyword>
<reference evidence="2 3" key="1">
    <citation type="submission" date="2020-08" db="EMBL/GenBank/DDBJ databases">
        <title>Genomic Encyclopedia of Type Strains, Phase IV (KMG-IV): sequencing the most valuable type-strain genomes for metagenomic binning, comparative biology and taxonomic classification.</title>
        <authorList>
            <person name="Goeker M."/>
        </authorList>
    </citation>
    <scope>NUCLEOTIDE SEQUENCE [LARGE SCALE GENOMIC DNA]</scope>
    <source>
        <strain evidence="2 3">DSM 7051</strain>
    </source>
</reference>
<accession>A0A7X0KKY1</accession>
<organism evidence="2 3">
    <name type="scientific">Aminobacter aganoensis</name>
    <dbReference type="NCBI Taxonomy" id="83264"/>
    <lineage>
        <taxon>Bacteria</taxon>
        <taxon>Pseudomonadati</taxon>
        <taxon>Pseudomonadota</taxon>
        <taxon>Alphaproteobacteria</taxon>
        <taxon>Hyphomicrobiales</taxon>
        <taxon>Phyllobacteriaceae</taxon>
        <taxon>Aminobacter</taxon>
    </lineage>
</organism>
<feature type="chain" id="PRO_5030877999" evidence="1">
    <location>
        <begin position="23"/>
        <end position="93"/>
    </location>
</feature>
<evidence type="ECO:0000256" key="1">
    <source>
        <dbReference type="SAM" id="SignalP"/>
    </source>
</evidence>
<name>A0A7X0KKY1_9HYPH</name>
<dbReference type="EMBL" id="JACHOU010000004">
    <property type="protein sequence ID" value="MBB6354466.1"/>
    <property type="molecule type" value="Genomic_DNA"/>
</dbReference>
<evidence type="ECO:0000313" key="3">
    <source>
        <dbReference type="Proteomes" id="UP000536262"/>
    </source>
</evidence>
<gene>
    <name evidence="2" type="ORF">GGR00_002250</name>
</gene>